<dbReference type="GO" id="GO:0006355">
    <property type="term" value="P:regulation of DNA-templated transcription"/>
    <property type="evidence" value="ECO:0007669"/>
    <property type="project" value="InterPro"/>
</dbReference>
<dbReference type="Pfam" id="PF00498">
    <property type="entry name" value="FHA"/>
    <property type="match status" value="1"/>
</dbReference>
<dbReference type="SUPFAM" id="SSF46689">
    <property type="entry name" value="Homeodomain-like"/>
    <property type="match status" value="1"/>
</dbReference>
<evidence type="ECO:0000313" key="8">
    <source>
        <dbReference type="Proteomes" id="UP000019678"/>
    </source>
</evidence>
<dbReference type="Pfam" id="PF25601">
    <property type="entry name" value="AAA_lid_14"/>
    <property type="match status" value="1"/>
</dbReference>
<dbReference type="SUPFAM" id="SSF52540">
    <property type="entry name" value="P-loop containing nucleoside triphosphate hydrolases"/>
    <property type="match status" value="1"/>
</dbReference>
<evidence type="ECO:0000256" key="4">
    <source>
        <dbReference type="ARBA" id="ARBA00023163"/>
    </source>
</evidence>
<dbReference type="GO" id="GO:0043565">
    <property type="term" value="F:sequence-specific DNA binding"/>
    <property type="evidence" value="ECO:0007669"/>
    <property type="project" value="InterPro"/>
</dbReference>
<name>A0A017T0K7_9BACT</name>
<keyword evidence="8" id="KW-1185">Reference proteome</keyword>
<keyword evidence="1" id="KW-0547">Nucleotide-binding</keyword>
<keyword evidence="7" id="KW-0238">DNA-binding</keyword>
<proteinExistence type="predicted"/>
<dbReference type="AlphaFoldDB" id="A0A017T0K7"/>
<dbReference type="InterPro" id="IPR058031">
    <property type="entry name" value="AAA_lid_NorR"/>
</dbReference>
<evidence type="ECO:0000259" key="5">
    <source>
        <dbReference type="PROSITE" id="PS50006"/>
    </source>
</evidence>
<dbReference type="InterPro" id="IPR002197">
    <property type="entry name" value="HTH_Fis"/>
</dbReference>
<evidence type="ECO:0000256" key="3">
    <source>
        <dbReference type="ARBA" id="ARBA00023015"/>
    </source>
</evidence>
<keyword evidence="2" id="KW-0067">ATP-binding</keyword>
<evidence type="ECO:0000256" key="2">
    <source>
        <dbReference type="ARBA" id="ARBA00022840"/>
    </source>
</evidence>
<dbReference type="CDD" id="cd00060">
    <property type="entry name" value="FHA"/>
    <property type="match status" value="1"/>
</dbReference>
<protein>
    <submittedName>
        <fullName evidence="7">Transcriptional regulator containing PAS, AAA-type ATPase, and DNA-binding domains</fullName>
    </submittedName>
</protein>
<dbReference type="Gene3D" id="1.10.10.60">
    <property type="entry name" value="Homeodomain-like"/>
    <property type="match status" value="1"/>
</dbReference>
<dbReference type="PROSITE" id="PS50006">
    <property type="entry name" value="FHA_DOMAIN"/>
    <property type="match status" value="1"/>
</dbReference>
<dbReference type="STRING" id="1192034.CAP_6498"/>
<gene>
    <name evidence="7" type="ORF">CAP_6498</name>
</gene>
<evidence type="ECO:0000259" key="6">
    <source>
        <dbReference type="PROSITE" id="PS50045"/>
    </source>
</evidence>
<comment type="caution">
    <text evidence="7">The sequence shown here is derived from an EMBL/GenBank/DDBJ whole genome shotgun (WGS) entry which is preliminary data.</text>
</comment>
<evidence type="ECO:0000256" key="1">
    <source>
        <dbReference type="ARBA" id="ARBA00022741"/>
    </source>
</evidence>
<dbReference type="EMBL" id="ASRX01000055">
    <property type="protein sequence ID" value="EYF02763.1"/>
    <property type="molecule type" value="Genomic_DNA"/>
</dbReference>
<dbReference type="Pfam" id="PF02954">
    <property type="entry name" value="HTH_8"/>
    <property type="match status" value="1"/>
</dbReference>
<dbReference type="InterPro" id="IPR009057">
    <property type="entry name" value="Homeodomain-like_sf"/>
</dbReference>
<dbReference type="InterPro" id="IPR008984">
    <property type="entry name" value="SMAD_FHA_dom_sf"/>
</dbReference>
<dbReference type="PRINTS" id="PR01590">
    <property type="entry name" value="HTHFIS"/>
</dbReference>
<sequence length="426" mass="45686">MRVEMAEAAAPAIQQKEYRSGIHAKRRDAAGGWGLVMVGVDSPPQVVGLTDGAVVGSADKENQIGLTGIAPEHARVNVRSDGCYIEDLGTQEGTWVNGVRARRINVMHGDVVRLGEQIAVFVERELNLHEGSPSRLGPLVHGSKQRRDWIEPALDLVRRGSNICIEGSPGVGKRTLAHQAAMLRQHLGDIFVIDGAVEGKPTATVFDPNAPGKMGSTPAPTGVRPVTWLIYSADRLPRPQQLEVAHAVGRMSGATLIITTEQPLDRAAGDGHIAPWFASLFSGKRLTVPSLEVRREDILLIVRDIAERMGIGLNRFTPDLLEALVRAGWPGGVPQLENVLTTAVQATPEGPLSLATIADSLSRGPRLKPNLPPATDPSLARARLEDALARANGSVASAARALGMSRQAIYREADRLGLDIARRKVR</sequence>
<dbReference type="Proteomes" id="UP000019678">
    <property type="component" value="Unassembled WGS sequence"/>
</dbReference>
<organism evidence="7 8">
    <name type="scientific">Chondromyces apiculatus DSM 436</name>
    <dbReference type="NCBI Taxonomy" id="1192034"/>
    <lineage>
        <taxon>Bacteria</taxon>
        <taxon>Pseudomonadati</taxon>
        <taxon>Myxococcota</taxon>
        <taxon>Polyangia</taxon>
        <taxon>Polyangiales</taxon>
        <taxon>Polyangiaceae</taxon>
        <taxon>Chondromyces</taxon>
    </lineage>
</organism>
<reference evidence="7 8" key="1">
    <citation type="submission" date="2013-05" db="EMBL/GenBank/DDBJ databases">
        <title>Genome assembly of Chondromyces apiculatus DSM 436.</title>
        <authorList>
            <person name="Sharma G."/>
            <person name="Khatri I."/>
            <person name="Kaur C."/>
            <person name="Mayilraj S."/>
            <person name="Subramanian S."/>
        </authorList>
    </citation>
    <scope>NUCLEOTIDE SEQUENCE [LARGE SCALE GENOMIC DNA]</scope>
    <source>
        <strain evidence="7 8">DSM 436</strain>
    </source>
</reference>
<dbReference type="Gene3D" id="2.60.200.20">
    <property type="match status" value="1"/>
</dbReference>
<accession>A0A017T0K7</accession>
<dbReference type="GO" id="GO:0005524">
    <property type="term" value="F:ATP binding"/>
    <property type="evidence" value="ECO:0007669"/>
    <property type="project" value="UniProtKB-KW"/>
</dbReference>
<dbReference type="InterPro" id="IPR000253">
    <property type="entry name" value="FHA_dom"/>
</dbReference>
<dbReference type="eggNOG" id="COG2204">
    <property type="taxonomic scope" value="Bacteria"/>
</dbReference>
<dbReference type="SUPFAM" id="SSF49879">
    <property type="entry name" value="SMAD/FHA domain"/>
    <property type="match status" value="1"/>
</dbReference>
<dbReference type="PROSITE" id="PS50045">
    <property type="entry name" value="SIGMA54_INTERACT_4"/>
    <property type="match status" value="1"/>
</dbReference>
<evidence type="ECO:0000313" key="7">
    <source>
        <dbReference type="EMBL" id="EYF02763.1"/>
    </source>
</evidence>
<dbReference type="Gene3D" id="1.10.8.60">
    <property type="match status" value="1"/>
</dbReference>
<dbReference type="InterPro" id="IPR027417">
    <property type="entry name" value="P-loop_NTPase"/>
</dbReference>
<keyword evidence="3" id="KW-0805">Transcription regulation</keyword>
<keyword evidence="4" id="KW-0804">Transcription</keyword>
<dbReference type="PANTHER" id="PTHR32071">
    <property type="entry name" value="TRANSCRIPTIONAL REGULATORY PROTEIN"/>
    <property type="match status" value="1"/>
</dbReference>
<feature type="domain" description="Sigma-54 factor interaction" evidence="6">
    <location>
        <begin position="235"/>
        <end position="345"/>
    </location>
</feature>
<feature type="domain" description="FHA" evidence="5">
    <location>
        <begin position="36"/>
        <end position="101"/>
    </location>
</feature>
<dbReference type="InterPro" id="IPR002078">
    <property type="entry name" value="Sigma_54_int"/>
</dbReference>